<evidence type="ECO:0000256" key="1">
    <source>
        <dbReference type="SAM" id="SignalP"/>
    </source>
</evidence>
<feature type="signal peptide" evidence="1">
    <location>
        <begin position="1"/>
        <end position="28"/>
    </location>
</feature>
<protein>
    <submittedName>
        <fullName evidence="2">Uncharacterized protein</fullName>
    </submittedName>
</protein>
<sequence>MDPPGIPRFLITINILLFYGAQLGDCRGRRDGTVEVRFGVIVTNPKQAMLLNRESRRIFRDAMSSFSRSRLGFMENVTILEPVIVSLDGIFSPSNILSVLCENLLPKRVNALLFVTFEDESQPDEGNAMQYLFQLVSFLQLPAITWRPQSSERVSSVRLLLLNRKFPENNSSGLHL</sequence>
<comment type="caution">
    <text evidence="2">The sequence shown here is derived from an EMBL/GenBank/DDBJ whole genome shotgun (WGS) entry which is preliminary data.</text>
</comment>
<organism evidence="2 3">
    <name type="scientific">Ramazzottius varieornatus</name>
    <name type="common">Water bear</name>
    <name type="synonym">Tardigrade</name>
    <dbReference type="NCBI Taxonomy" id="947166"/>
    <lineage>
        <taxon>Eukaryota</taxon>
        <taxon>Metazoa</taxon>
        <taxon>Ecdysozoa</taxon>
        <taxon>Tardigrada</taxon>
        <taxon>Eutardigrada</taxon>
        <taxon>Parachela</taxon>
        <taxon>Hypsibioidea</taxon>
        <taxon>Ramazzottiidae</taxon>
        <taxon>Ramazzottius</taxon>
    </lineage>
</organism>
<accession>A0A1D1V204</accession>
<proteinExistence type="predicted"/>
<reference evidence="2 3" key="1">
    <citation type="journal article" date="2016" name="Nat. Commun.">
        <title>Extremotolerant tardigrade genome and improved radiotolerance of human cultured cells by tardigrade-unique protein.</title>
        <authorList>
            <person name="Hashimoto T."/>
            <person name="Horikawa D.D."/>
            <person name="Saito Y."/>
            <person name="Kuwahara H."/>
            <person name="Kozuka-Hata H."/>
            <person name="Shin-I T."/>
            <person name="Minakuchi Y."/>
            <person name="Ohishi K."/>
            <person name="Motoyama A."/>
            <person name="Aizu T."/>
            <person name="Enomoto A."/>
            <person name="Kondo K."/>
            <person name="Tanaka S."/>
            <person name="Hara Y."/>
            <person name="Koshikawa S."/>
            <person name="Sagara H."/>
            <person name="Miura T."/>
            <person name="Yokobori S."/>
            <person name="Miyagawa K."/>
            <person name="Suzuki Y."/>
            <person name="Kubo T."/>
            <person name="Oyama M."/>
            <person name="Kohara Y."/>
            <person name="Fujiyama A."/>
            <person name="Arakawa K."/>
            <person name="Katayama T."/>
            <person name="Toyoda A."/>
            <person name="Kunieda T."/>
        </authorList>
    </citation>
    <scope>NUCLEOTIDE SEQUENCE [LARGE SCALE GENOMIC DNA]</scope>
    <source>
        <strain evidence="2 3">YOKOZUNA-1</strain>
    </source>
</reference>
<dbReference type="EMBL" id="BDGG01000002">
    <property type="protein sequence ID" value="GAU93982.1"/>
    <property type="molecule type" value="Genomic_DNA"/>
</dbReference>
<feature type="chain" id="PRO_5008897918" evidence="1">
    <location>
        <begin position="29"/>
        <end position="176"/>
    </location>
</feature>
<keyword evidence="3" id="KW-1185">Reference proteome</keyword>
<gene>
    <name evidence="2" type="primary">RvY_05832-1</name>
    <name evidence="2" type="synonym">RvY_05832.1</name>
    <name evidence="2" type="ORF">RvY_05832</name>
</gene>
<evidence type="ECO:0000313" key="2">
    <source>
        <dbReference type="EMBL" id="GAU93982.1"/>
    </source>
</evidence>
<dbReference type="AlphaFoldDB" id="A0A1D1V204"/>
<name>A0A1D1V204_RAMVA</name>
<dbReference type="Proteomes" id="UP000186922">
    <property type="component" value="Unassembled WGS sequence"/>
</dbReference>
<keyword evidence="1" id="KW-0732">Signal</keyword>
<evidence type="ECO:0000313" key="3">
    <source>
        <dbReference type="Proteomes" id="UP000186922"/>
    </source>
</evidence>